<feature type="transmembrane region" description="Helical" evidence="1">
    <location>
        <begin position="17"/>
        <end position="41"/>
    </location>
</feature>
<feature type="transmembrane region" description="Helical" evidence="1">
    <location>
        <begin position="132"/>
        <end position="152"/>
    </location>
</feature>
<keyword evidence="1" id="KW-0472">Membrane</keyword>
<evidence type="ECO:0000313" key="3">
    <source>
        <dbReference type="Proteomes" id="UP001429745"/>
    </source>
</evidence>
<accession>A0ABX1KCI8</accession>
<dbReference type="RefSeq" id="WP_168912549.1">
    <property type="nucleotide sequence ID" value="NZ_JABACI010000002.1"/>
</dbReference>
<feature type="transmembrane region" description="Helical" evidence="1">
    <location>
        <begin position="61"/>
        <end position="85"/>
    </location>
</feature>
<feature type="transmembrane region" description="Helical" evidence="1">
    <location>
        <begin position="97"/>
        <end position="116"/>
    </location>
</feature>
<sequence>MSQSPTRPRTLQSVTRVVYAVVAIVSPAILIVFLVGSLFFSGGQVSASMDPKWGVVWAYPLFAVPTVLLVALGIALSLLAVVLAATARSEDVPGLRGLLGPTVASIVAAIGFALLVPDGGTRTGDVTFGDQWWGAAAAAVALVLLLIGIAVGRTRSQDRTSRAR</sequence>
<proteinExistence type="predicted"/>
<keyword evidence="3" id="KW-1185">Reference proteome</keyword>
<reference evidence="2 3" key="1">
    <citation type="submission" date="2020-04" db="EMBL/GenBank/DDBJ databases">
        <title>CFH 90308 Microbacterium sp.</title>
        <authorList>
            <person name="Nie G."/>
            <person name="Ming H."/>
            <person name="Xia T."/>
        </authorList>
    </citation>
    <scope>NUCLEOTIDE SEQUENCE [LARGE SCALE GENOMIC DNA]</scope>
    <source>
        <strain evidence="2 3">CFH 90308</strain>
    </source>
</reference>
<dbReference type="EMBL" id="JABACI010000002">
    <property type="protein sequence ID" value="NLP84085.1"/>
    <property type="molecule type" value="Genomic_DNA"/>
</dbReference>
<evidence type="ECO:0000256" key="1">
    <source>
        <dbReference type="SAM" id="Phobius"/>
    </source>
</evidence>
<dbReference type="Proteomes" id="UP001429745">
    <property type="component" value="Unassembled WGS sequence"/>
</dbReference>
<organism evidence="2 3">
    <name type="scientific">Microbacterium salsuginis</name>
    <dbReference type="NCBI Taxonomy" id="2722803"/>
    <lineage>
        <taxon>Bacteria</taxon>
        <taxon>Bacillati</taxon>
        <taxon>Actinomycetota</taxon>
        <taxon>Actinomycetes</taxon>
        <taxon>Micrococcales</taxon>
        <taxon>Microbacteriaceae</taxon>
        <taxon>Microbacterium</taxon>
    </lineage>
</organism>
<comment type="caution">
    <text evidence="2">The sequence shown here is derived from an EMBL/GenBank/DDBJ whole genome shotgun (WGS) entry which is preliminary data.</text>
</comment>
<keyword evidence="1" id="KW-0812">Transmembrane</keyword>
<name>A0ABX1KCI8_9MICO</name>
<gene>
    <name evidence="2" type="ORF">HF576_09500</name>
</gene>
<evidence type="ECO:0000313" key="2">
    <source>
        <dbReference type="EMBL" id="NLP84085.1"/>
    </source>
</evidence>
<protein>
    <submittedName>
        <fullName evidence="2">Uncharacterized protein</fullName>
    </submittedName>
</protein>
<keyword evidence="1" id="KW-1133">Transmembrane helix</keyword>